<dbReference type="Proteomes" id="UP000078468">
    <property type="component" value="Chromosome"/>
</dbReference>
<keyword evidence="1" id="KW-0472">Membrane</keyword>
<sequence>MRRDAVTCGGCVVSAVGAVGAVWLWGASDRTQRHLGNKFENNGQDLGAALVELPLVVVAGMVLPGLLWGLGAWLLTRRGRSQAHG</sequence>
<reference evidence="2 3" key="1">
    <citation type="submission" date="2016-05" db="EMBL/GenBank/DDBJ databases">
        <title>Non-Contiguous Finished Genome Sequence of Streptomyces parvulus 2297 Integrated Site-Specifically with Actinophage R4.</title>
        <authorList>
            <person name="Nishizawa T."/>
            <person name="Miura T."/>
            <person name="Harada C."/>
            <person name="Guo Y."/>
            <person name="Narisawa K."/>
            <person name="Ohta H."/>
            <person name="Takahashi H."/>
            <person name="Shirai M."/>
        </authorList>
    </citation>
    <scope>NUCLEOTIDE SEQUENCE [LARGE SCALE GENOMIC DNA]</scope>
    <source>
        <strain evidence="2 3">2297</strain>
    </source>
</reference>
<keyword evidence="1" id="KW-0812">Transmembrane</keyword>
<protein>
    <submittedName>
        <fullName evidence="2">Uncharacterized protein</fullName>
    </submittedName>
</protein>
<dbReference type="KEGG" id="spav:Spa2297_17650"/>
<feature type="transmembrane region" description="Helical" evidence="1">
    <location>
        <begin position="46"/>
        <end position="75"/>
    </location>
</feature>
<proteinExistence type="predicted"/>
<dbReference type="AlphaFoldDB" id="A0A191V0V4"/>
<evidence type="ECO:0000313" key="2">
    <source>
        <dbReference type="EMBL" id="ANJ08641.1"/>
    </source>
</evidence>
<organism evidence="2 3">
    <name type="scientific">Streptomyces parvulus</name>
    <dbReference type="NCBI Taxonomy" id="146923"/>
    <lineage>
        <taxon>Bacteria</taxon>
        <taxon>Bacillati</taxon>
        <taxon>Actinomycetota</taxon>
        <taxon>Actinomycetes</taxon>
        <taxon>Kitasatosporales</taxon>
        <taxon>Streptomycetaceae</taxon>
        <taxon>Streptomyces</taxon>
    </lineage>
</organism>
<accession>A0A191V0V4</accession>
<keyword evidence="1" id="KW-1133">Transmembrane helix</keyword>
<gene>
    <name evidence="2" type="ORF">Spa2297_17650</name>
</gene>
<dbReference type="EMBL" id="CP015866">
    <property type="protein sequence ID" value="ANJ08641.1"/>
    <property type="molecule type" value="Genomic_DNA"/>
</dbReference>
<evidence type="ECO:0000313" key="3">
    <source>
        <dbReference type="Proteomes" id="UP000078468"/>
    </source>
</evidence>
<evidence type="ECO:0000256" key="1">
    <source>
        <dbReference type="SAM" id="Phobius"/>
    </source>
</evidence>
<name>A0A191V0V4_9ACTN</name>
<feature type="transmembrane region" description="Helical" evidence="1">
    <location>
        <begin position="7"/>
        <end position="26"/>
    </location>
</feature>